<dbReference type="InterPro" id="IPR052404">
    <property type="entry name" value="SPP1-like_terminase"/>
</dbReference>
<dbReference type="EMBL" id="CP015958">
    <property type="protein sequence ID" value="QLB63472.1"/>
    <property type="molecule type" value="Genomic_DNA"/>
</dbReference>
<dbReference type="PANTHER" id="PTHR41328:SF2">
    <property type="entry name" value="TERMINASE SMALL SUBUNIT"/>
    <property type="match status" value="1"/>
</dbReference>
<dbReference type="Proteomes" id="UP000509548">
    <property type="component" value="Chromosome 1"/>
</dbReference>
<dbReference type="GO" id="GO:0051276">
    <property type="term" value="P:chromosome organization"/>
    <property type="evidence" value="ECO:0007669"/>
    <property type="project" value="InterPro"/>
</dbReference>
<evidence type="ECO:0000313" key="4">
    <source>
        <dbReference type="Proteomes" id="UP000509548"/>
    </source>
</evidence>
<dbReference type="RefSeq" id="WP_176956930.1">
    <property type="nucleotide sequence ID" value="NZ_CP015958.1"/>
</dbReference>
<evidence type="ECO:0000313" key="3">
    <source>
        <dbReference type="EMBL" id="QLB63472.1"/>
    </source>
</evidence>
<dbReference type="Pfam" id="PF03592">
    <property type="entry name" value="Terminase_2"/>
    <property type="match status" value="1"/>
</dbReference>
<keyword evidence="2" id="KW-0231">Viral genome packaging</keyword>
<dbReference type="PANTHER" id="PTHR41328">
    <property type="entry name" value="TERMINASE SMALL SUBUNIT-RELATED"/>
    <property type="match status" value="1"/>
</dbReference>
<protein>
    <recommendedName>
        <fullName evidence="5">Terminase small subunit</fullName>
    </recommendedName>
</protein>
<organism evidence="3 4">
    <name type="scientific">Paraburkholderia caribensis</name>
    <dbReference type="NCBI Taxonomy" id="75105"/>
    <lineage>
        <taxon>Bacteria</taxon>
        <taxon>Pseudomonadati</taxon>
        <taxon>Pseudomonadota</taxon>
        <taxon>Betaproteobacteria</taxon>
        <taxon>Burkholderiales</taxon>
        <taxon>Burkholderiaceae</taxon>
        <taxon>Paraburkholderia</taxon>
    </lineage>
</organism>
<dbReference type="InterPro" id="IPR005335">
    <property type="entry name" value="Terminase_ssu"/>
</dbReference>
<gene>
    <name evidence="3" type="ORF">A9O66_14425</name>
</gene>
<evidence type="ECO:0000256" key="2">
    <source>
        <dbReference type="ARBA" id="ARBA00023219"/>
    </source>
</evidence>
<accession>A0A9Q6S1L4</accession>
<reference evidence="3 4" key="1">
    <citation type="journal article" date="2014" name="Genome Announc.">
        <title>Draft Genome Sequence of the Haloacid-Degrading Burkholderia caribensis Strain MBA4.</title>
        <authorList>
            <person name="Pan Y."/>
            <person name="Kong K.F."/>
            <person name="Tsang J.S."/>
        </authorList>
    </citation>
    <scope>NUCLEOTIDE SEQUENCE [LARGE SCALE GENOMIC DNA]</scope>
    <source>
        <strain evidence="3 4">852011</strain>
    </source>
</reference>
<sequence length="174" mass="19310">MKLTHKQERFVAEYLLDLNATQAAIRAGYSAKTAEQQAVRLMKSAHVQTAIQAKNARHLAKLDVTVERVLKERARLAFFDPRKLFDEKGKPLPIRDLDEDTAAIVAGFEYGDNGTTKVKLADKGASLTALEKHLGMYKEDANNGTPFNITIHLEDNPPPLDAPSPCTFNLHLDT</sequence>
<evidence type="ECO:0008006" key="5">
    <source>
        <dbReference type="Google" id="ProtNLM"/>
    </source>
</evidence>
<dbReference type="AlphaFoldDB" id="A0A9Q6S1L4"/>
<proteinExistence type="predicted"/>
<dbReference type="Gene3D" id="1.10.10.1400">
    <property type="entry name" value="Terminase, small subunit, N-terminal DNA-binding domain, HTH motif"/>
    <property type="match status" value="1"/>
</dbReference>
<dbReference type="InterPro" id="IPR038713">
    <property type="entry name" value="Terminase_Gp1_N_sf"/>
</dbReference>
<keyword evidence="1" id="KW-1188">Viral release from host cell</keyword>
<name>A0A9Q6S1L4_9BURK</name>
<evidence type="ECO:0000256" key="1">
    <source>
        <dbReference type="ARBA" id="ARBA00022612"/>
    </source>
</evidence>